<dbReference type="EMBL" id="LAZR01004395">
    <property type="protein sequence ID" value="KKN08992.1"/>
    <property type="molecule type" value="Genomic_DNA"/>
</dbReference>
<reference evidence="1" key="1">
    <citation type="journal article" date="2015" name="Nature">
        <title>Complex archaea that bridge the gap between prokaryotes and eukaryotes.</title>
        <authorList>
            <person name="Spang A."/>
            <person name="Saw J.H."/>
            <person name="Jorgensen S.L."/>
            <person name="Zaremba-Niedzwiedzka K."/>
            <person name="Martijn J."/>
            <person name="Lind A.E."/>
            <person name="van Eijk R."/>
            <person name="Schleper C."/>
            <person name="Guy L."/>
            <person name="Ettema T.J."/>
        </authorList>
    </citation>
    <scope>NUCLEOTIDE SEQUENCE</scope>
</reference>
<proteinExistence type="predicted"/>
<comment type="caution">
    <text evidence="1">The sequence shown here is derived from an EMBL/GenBank/DDBJ whole genome shotgun (WGS) entry which is preliminary data.</text>
</comment>
<name>A0A0F9NAM6_9ZZZZ</name>
<dbReference type="AlphaFoldDB" id="A0A0F9NAM6"/>
<protein>
    <submittedName>
        <fullName evidence="1">Uncharacterized protein</fullName>
    </submittedName>
</protein>
<sequence length="94" mass="11340">MISDDIELNANHTHWMMASYKHYVIADHDAENRITDQEKGERVKWCKENLDLRYYRNNPSWCCSSQVNKSGHCPHWVFYFMKVEDAAAFKLRWK</sequence>
<accession>A0A0F9NAM6</accession>
<evidence type="ECO:0000313" key="1">
    <source>
        <dbReference type="EMBL" id="KKN08992.1"/>
    </source>
</evidence>
<gene>
    <name evidence="1" type="ORF">LCGC14_1051130</name>
</gene>
<organism evidence="1">
    <name type="scientific">marine sediment metagenome</name>
    <dbReference type="NCBI Taxonomy" id="412755"/>
    <lineage>
        <taxon>unclassified sequences</taxon>
        <taxon>metagenomes</taxon>
        <taxon>ecological metagenomes</taxon>
    </lineage>
</organism>